<protein>
    <submittedName>
        <fullName evidence="1">Uncharacterized protein</fullName>
    </submittedName>
</protein>
<name>A0A162KRW1_9PROT</name>
<gene>
    <name evidence="1" type="ORF">AUP44_07060</name>
</gene>
<organism evidence="1 2">
    <name type="scientific">Tistrella mobilis</name>
    <dbReference type="NCBI Taxonomy" id="171437"/>
    <lineage>
        <taxon>Bacteria</taxon>
        <taxon>Pseudomonadati</taxon>
        <taxon>Pseudomonadota</taxon>
        <taxon>Alphaproteobacteria</taxon>
        <taxon>Geminicoccales</taxon>
        <taxon>Geminicoccaceae</taxon>
        <taxon>Tistrella</taxon>
    </lineage>
</organism>
<accession>A0A162KRW1</accession>
<evidence type="ECO:0000313" key="2">
    <source>
        <dbReference type="Proteomes" id="UP000075787"/>
    </source>
</evidence>
<reference evidence="1 2" key="1">
    <citation type="submission" date="2015-12" db="EMBL/GenBank/DDBJ databases">
        <title>Genome sequence of Tistrella mobilis MCCC 1A02139.</title>
        <authorList>
            <person name="Lu L."/>
            <person name="Lai Q."/>
            <person name="Shao Z."/>
            <person name="Qian P."/>
        </authorList>
    </citation>
    <scope>NUCLEOTIDE SEQUENCE [LARGE SCALE GENOMIC DNA]</scope>
    <source>
        <strain evidence="1 2">MCCC 1A02139</strain>
    </source>
</reference>
<sequence length="99" mass="10430">MSMDEILARIAAAVQEKPELAALLESDPKSAVTQIFRAAPAMEDGALDDDALDRVAGGTGGFTDAEIQQALAQVLALRGNLDLTPWLNAPQSPLLGNMR</sequence>
<proteinExistence type="predicted"/>
<evidence type="ECO:0000313" key="1">
    <source>
        <dbReference type="EMBL" id="KYO51959.1"/>
    </source>
</evidence>
<dbReference type="Proteomes" id="UP000075787">
    <property type="component" value="Unassembled WGS sequence"/>
</dbReference>
<dbReference type="AlphaFoldDB" id="A0A162KRW1"/>
<comment type="caution">
    <text evidence="1">The sequence shown here is derived from an EMBL/GenBank/DDBJ whole genome shotgun (WGS) entry which is preliminary data.</text>
</comment>
<dbReference type="EMBL" id="LPZR01000164">
    <property type="protein sequence ID" value="KYO51959.1"/>
    <property type="molecule type" value="Genomic_DNA"/>
</dbReference>